<evidence type="ECO:0000313" key="2">
    <source>
        <dbReference type="EMBL" id="BCK00974.1"/>
    </source>
</evidence>
<dbReference type="Proteomes" id="UP000515703">
    <property type="component" value="Chromosome"/>
</dbReference>
<dbReference type="AlphaFoldDB" id="A0A7I8DRC6"/>
<gene>
    <name evidence="2" type="ORF">bsdcttw_40140</name>
</gene>
<reference evidence="2 3" key="1">
    <citation type="submission" date="2020-08" db="EMBL/GenBank/DDBJ databases">
        <title>Draft genome sequencing of an Anaerocolumna strain isolated from anoxic soil subjected to BSD treatment.</title>
        <authorList>
            <person name="Uek A."/>
            <person name="Tonouchi A."/>
        </authorList>
    </citation>
    <scope>NUCLEOTIDE SEQUENCE [LARGE SCALE GENOMIC DNA]</scope>
    <source>
        <strain evidence="2 3">CTTW</strain>
    </source>
</reference>
<organism evidence="2 3">
    <name type="scientific">Anaerocolumna chitinilytica</name>
    <dbReference type="NCBI Taxonomy" id="1727145"/>
    <lineage>
        <taxon>Bacteria</taxon>
        <taxon>Bacillati</taxon>
        <taxon>Bacillota</taxon>
        <taxon>Clostridia</taxon>
        <taxon>Lachnospirales</taxon>
        <taxon>Lachnospiraceae</taxon>
        <taxon>Anaerocolumna</taxon>
    </lineage>
</organism>
<reference evidence="2 3" key="2">
    <citation type="submission" date="2020-08" db="EMBL/GenBank/DDBJ databases">
        <authorList>
            <person name="Ueki A."/>
            <person name="Tonouchi A."/>
        </authorList>
    </citation>
    <scope>NUCLEOTIDE SEQUENCE [LARGE SCALE GENOMIC DNA]</scope>
    <source>
        <strain evidence="2 3">CTTW</strain>
    </source>
</reference>
<dbReference type="RefSeq" id="WP_185256592.1">
    <property type="nucleotide sequence ID" value="NZ_AP023368.1"/>
</dbReference>
<evidence type="ECO:0000313" key="3">
    <source>
        <dbReference type="Proteomes" id="UP000515703"/>
    </source>
</evidence>
<proteinExistence type="predicted"/>
<name>A0A7I8DRC6_9FIRM</name>
<keyword evidence="3" id="KW-1185">Reference proteome</keyword>
<dbReference type="KEGG" id="acht:bsdcttw_40140"/>
<dbReference type="InterPro" id="IPR052917">
    <property type="entry name" value="Stress-Dev_Protein"/>
</dbReference>
<dbReference type="SUPFAM" id="SSF50475">
    <property type="entry name" value="FMN-binding split barrel"/>
    <property type="match status" value="1"/>
</dbReference>
<accession>A0A7I8DRC6</accession>
<dbReference type="Pfam" id="PF01243">
    <property type="entry name" value="PNPOx_N"/>
    <property type="match status" value="1"/>
</dbReference>
<dbReference type="PANTHER" id="PTHR34818">
    <property type="entry name" value="PROTEIN BLI-3"/>
    <property type="match status" value="1"/>
</dbReference>
<dbReference type="InterPro" id="IPR011576">
    <property type="entry name" value="Pyridox_Oxase_N"/>
</dbReference>
<dbReference type="EMBL" id="AP023368">
    <property type="protein sequence ID" value="BCK00974.1"/>
    <property type="molecule type" value="Genomic_DNA"/>
</dbReference>
<protein>
    <recommendedName>
        <fullName evidence="1">Pyridoxamine 5'-phosphate oxidase N-terminal domain-containing protein</fullName>
    </recommendedName>
</protein>
<sequence length="145" mass="16761">MEREVAESVIKLVESSRDAICCSVDEEGYPNAKTMFRLKNEGLDTFWFSTNTSSIRVGQWEKNPKASIYFLDAVGFHGVMFIGEMIVHGEEELKKAFWKAGDEVYYPLGPTDPDYTILEFRAVKGNYYHGLKKHLFLTEEVKEYR</sequence>
<evidence type="ECO:0000259" key="1">
    <source>
        <dbReference type="Pfam" id="PF01243"/>
    </source>
</evidence>
<dbReference type="Gene3D" id="2.30.110.10">
    <property type="entry name" value="Electron Transport, Fmn-binding Protein, Chain A"/>
    <property type="match status" value="1"/>
</dbReference>
<dbReference type="InterPro" id="IPR012349">
    <property type="entry name" value="Split_barrel_FMN-bd"/>
</dbReference>
<dbReference type="PANTHER" id="PTHR34818:SF1">
    <property type="entry name" value="PROTEIN BLI-3"/>
    <property type="match status" value="1"/>
</dbReference>
<feature type="domain" description="Pyridoxamine 5'-phosphate oxidase N-terminal" evidence="1">
    <location>
        <begin position="12"/>
        <end position="127"/>
    </location>
</feature>